<dbReference type="RefSeq" id="WP_237876421.1">
    <property type="nucleotide sequence ID" value="NZ_JAKLTR010000023.1"/>
</dbReference>
<accession>A0ABS9KZ92</accession>
<feature type="chain" id="PRO_5046745812" evidence="1">
    <location>
        <begin position="22"/>
        <end position="595"/>
    </location>
</feature>
<comment type="caution">
    <text evidence="2">The sequence shown here is derived from an EMBL/GenBank/DDBJ whole genome shotgun (WGS) entry which is preliminary data.</text>
</comment>
<proteinExistence type="predicted"/>
<gene>
    <name evidence="2" type="ORF">LZZ85_25220</name>
</gene>
<evidence type="ECO:0000256" key="1">
    <source>
        <dbReference type="SAM" id="SignalP"/>
    </source>
</evidence>
<reference evidence="2" key="1">
    <citation type="submission" date="2022-01" db="EMBL/GenBank/DDBJ databases">
        <authorList>
            <person name="Jo J.-H."/>
            <person name="Im W.-T."/>
        </authorList>
    </citation>
    <scope>NUCLEOTIDE SEQUENCE</scope>
    <source>
        <strain evidence="2">NA20</strain>
    </source>
</reference>
<dbReference type="EMBL" id="JAKLTR010000023">
    <property type="protein sequence ID" value="MCG2617626.1"/>
    <property type="molecule type" value="Genomic_DNA"/>
</dbReference>
<protein>
    <submittedName>
        <fullName evidence="2">Carboxypeptidase-like regulatory domain-containing protein</fullName>
    </submittedName>
</protein>
<name>A0ABS9KZ92_9BACT</name>
<feature type="signal peptide" evidence="1">
    <location>
        <begin position="1"/>
        <end position="21"/>
    </location>
</feature>
<evidence type="ECO:0000313" key="2">
    <source>
        <dbReference type="EMBL" id="MCG2617626.1"/>
    </source>
</evidence>
<evidence type="ECO:0000313" key="3">
    <source>
        <dbReference type="Proteomes" id="UP001165367"/>
    </source>
</evidence>
<keyword evidence="3" id="KW-1185">Reference proteome</keyword>
<keyword evidence="1" id="KW-0732">Signal</keyword>
<dbReference type="Proteomes" id="UP001165367">
    <property type="component" value="Unassembled WGS sequence"/>
</dbReference>
<sequence>MKRSYIILFALLSVLSFNCQKETSADGFGDTPGVDSKDPITATVQGNVIDENGAAASGVSIKVGNTMVQTDSKGYFRIINASLDKIASLVTADKSGYFKSYRTFQATDAANHIRIKLVKRKLAGTIGASGGEVTLANGSKVSLPAGAVIKAAGGTYAGDVRVYAAYIDPTANDIGDAVPGSFMADNAGGDRVILASYGMMAVELESVASEKLQIAEGKEAVLTMPIPASLQTSAPASISLWYVNEETGVWKEEGKADRSGNTYTGRVKHFSFWNCDIGLPTVTLTLSLKNEKGLPLVHTAVRLKGTANGALTQGHGFTDSLGSVSGLVLAGQLLTLEVLNDQCNSVAYTTTVGPFKTNTDIGTITIPSVAASVLTIRGKVLNCSGVTIANGTAMISVENASYYVSTDQQGEFSMAYIKCGNNAQAVSIIGIDNGAMQQGTAVSFNTGTSLELNAGNVVACGVSATQFVNYTIDGVSYQLNNFNAADSFTHYVFPMQQPATEVGHSMGASNLATGRLLWLSFISPGAAAGTYPLGRLSVNQYGNTSVISPATVSVTKYPQVIGQYIEGTFTGSFRDSVGQDPVHRINGSFRLRRQQ</sequence>
<dbReference type="InterPro" id="IPR008969">
    <property type="entry name" value="CarboxyPept-like_regulatory"/>
</dbReference>
<dbReference type="SUPFAM" id="SSF49464">
    <property type="entry name" value="Carboxypeptidase regulatory domain-like"/>
    <property type="match status" value="1"/>
</dbReference>
<organism evidence="2 3">
    <name type="scientific">Terrimonas ginsenosidimutans</name>
    <dbReference type="NCBI Taxonomy" id="2908004"/>
    <lineage>
        <taxon>Bacteria</taxon>
        <taxon>Pseudomonadati</taxon>
        <taxon>Bacteroidota</taxon>
        <taxon>Chitinophagia</taxon>
        <taxon>Chitinophagales</taxon>
        <taxon>Chitinophagaceae</taxon>
        <taxon>Terrimonas</taxon>
    </lineage>
</organism>